<feature type="compositionally biased region" description="Basic and acidic residues" evidence="1">
    <location>
        <begin position="42"/>
        <end position="76"/>
    </location>
</feature>
<protein>
    <submittedName>
        <fullName evidence="2">Uncharacterized protein</fullName>
    </submittedName>
</protein>
<evidence type="ECO:0000313" key="2">
    <source>
        <dbReference type="EMBL" id="SVA85627.1"/>
    </source>
</evidence>
<proteinExistence type="predicted"/>
<dbReference type="AlphaFoldDB" id="A0A381ZA30"/>
<name>A0A381ZA30_9ZZZZ</name>
<evidence type="ECO:0000256" key="1">
    <source>
        <dbReference type="SAM" id="MobiDB-lite"/>
    </source>
</evidence>
<gene>
    <name evidence="2" type="ORF">METZ01_LOCUS138481</name>
</gene>
<sequence length="76" mass="8696">MVKGKPKPLTLMLDAPVCESCKSISDFEDVGTTPLNEQQTRQLKEEDDKDKADREAKIARQKKSSEEGDSRYSDWY</sequence>
<feature type="region of interest" description="Disordered" evidence="1">
    <location>
        <begin position="28"/>
        <end position="76"/>
    </location>
</feature>
<organism evidence="2">
    <name type="scientific">marine metagenome</name>
    <dbReference type="NCBI Taxonomy" id="408172"/>
    <lineage>
        <taxon>unclassified sequences</taxon>
        <taxon>metagenomes</taxon>
        <taxon>ecological metagenomes</taxon>
    </lineage>
</organism>
<dbReference type="EMBL" id="UINC01020380">
    <property type="protein sequence ID" value="SVA85627.1"/>
    <property type="molecule type" value="Genomic_DNA"/>
</dbReference>
<reference evidence="2" key="1">
    <citation type="submission" date="2018-05" db="EMBL/GenBank/DDBJ databases">
        <authorList>
            <person name="Lanie J.A."/>
            <person name="Ng W.-L."/>
            <person name="Kazmierczak K.M."/>
            <person name="Andrzejewski T.M."/>
            <person name="Davidsen T.M."/>
            <person name="Wayne K.J."/>
            <person name="Tettelin H."/>
            <person name="Glass J.I."/>
            <person name="Rusch D."/>
            <person name="Podicherti R."/>
            <person name="Tsui H.-C.T."/>
            <person name="Winkler M.E."/>
        </authorList>
    </citation>
    <scope>NUCLEOTIDE SEQUENCE</scope>
</reference>
<accession>A0A381ZA30</accession>